<keyword evidence="4" id="KW-1185">Reference proteome</keyword>
<dbReference type="SMART" id="SM00220">
    <property type="entry name" value="S_TKc"/>
    <property type="match status" value="1"/>
</dbReference>
<evidence type="ECO:0000313" key="4">
    <source>
        <dbReference type="Proteomes" id="UP000567179"/>
    </source>
</evidence>
<evidence type="ECO:0000256" key="1">
    <source>
        <dbReference type="PROSITE-ProRule" id="PRU10141"/>
    </source>
</evidence>
<protein>
    <recommendedName>
        <fullName evidence="2">Protein kinase domain-containing protein</fullName>
    </recommendedName>
</protein>
<dbReference type="PANTHER" id="PTHR44167">
    <property type="entry name" value="OVARIAN-SPECIFIC SERINE/THREONINE-PROTEIN KINASE LOK-RELATED"/>
    <property type="match status" value="1"/>
</dbReference>
<feature type="binding site" evidence="1">
    <location>
        <position position="77"/>
    </location>
    <ligand>
        <name>ATP</name>
        <dbReference type="ChEBI" id="CHEBI:30616"/>
    </ligand>
</feature>
<name>A0A8H5BK96_9AGAR</name>
<proteinExistence type="predicted"/>
<dbReference type="GO" id="GO:0044773">
    <property type="term" value="P:mitotic DNA damage checkpoint signaling"/>
    <property type="evidence" value="ECO:0007669"/>
    <property type="project" value="TreeGrafter"/>
</dbReference>
<keyword evidence="1" id="KW-0067">ATP-binding</keyword>
<dbReference type="GO" id="GO:0005524">
    <property type="term" value="F:ATP binding"/>
    <property type="evidence" value="ECO:0007669"/>
    <property type="project" value="UniProtKB-UniRule"/>
</dbReference>
<reference evidence="3 4" key="1">
    <citation type="journal article" date="2020" name="ISME J.">
        <title>Uncovering the hidden diversity of litter-decomposition mechanisms in mushroom-forming fungi.</title>
        <authorList>
            <person name="Floudas D."/>
            <person name="Bentzer J."/>
            <person name="Ahren D."/>
            <person name="Johansson T."/>
            <person name="Persson P."/>
            <person name="Tunlid A."/>
        </authorList>
    </citation>
    <scope>NUCLEOTIDE SEQUENCE [LARGE SCALE GENOMIC DNA]</scope>
    <source>
        <strain evidence="3 4">CBS 101986</strain>
    </source>
</reference>
<dbReference type="GO" id="GO:0005737">
    <property type="term" value="C:cytoplasm"/>
    <property type="evidence" value="ECO:0007669"/>
    <property type="project" value="TreeGrafter"/>
</dbReference>
<accession>A0A8H5BK96</accession>
<dbReference type="PANTHER" id="PTHR44167:SF24">
    <property type="entry name" value="SERINE_THREONINE-PROTEIN KINASE CHK2"/>
    <property type="match status" value="1"/>
</dbReference>
<dbReference type="SUPFAM" id="SSF56112">
    <property type="entry name" value="Protein kinase-like (PK-like)"/>
    <property type="match status" value="1"/>
</dbReference>
<dbReference type="Gene3D" id="3.30.200.20">
    <property type="entry name" value="Phosphorylase Kinase, domain 1"/>
    <property type="match status" value="1"/>
</dbReference>
<dbReference type="OrthoDB" id="5979581at2759"/>
<dbReference type="GO" id="GO:0005634">
    <property type="term" value="C:nucleus"/>
    <property type="evidence" value="ECO:0007669"/>
    <property type="project" value="TreeGrafter"/>
</dbReference>
<dbReference type="PROSITE" id="PS50011">
    <property type="entry name" value="PROTEIN_KINASE_DOM"/>
    <property type="match status" value="1"/>
</dbReference>
<dbReference type="GO" id="GO:0004674">
    <property type="term" value="F:protein serine/threonine kinase activity"/>
    <property type="evidence" value="ECO:0007669"/>
    <property type="project" value="TreeGrafter"/>
</dbReference>
<comment type="caution">
    <text evidence="3">The sequence shown here is derived from an EMBL/GenBank/DDBJ whole genome shotgun (WGS) entry which is preliminary data.</text>
</comment>
<dbReference type="Gene3D" id="1.10.510.10">
    <property type="entry name" value="Transferase(Phosphotransferase) domain 1"/>
    <property type="match status" value="1"/>
</dbReference>
<organism evidence="3 4">
    <name type="scientific">Psilocybe cf. subviscida</name>
    <dbReference type="NCBI Taxonomy" id="2480587"/>
    <lineage>
        <taxon>Eukaryota</taxon>
        <taxon>Fungi</taxon>
        <taxon>Dikarya</taxon>
        <taxon>Basidiomycota</taxon>
        <taxon>Agaricomycotina</taxon>
        <taxon>Agaricomycetes</taxon>
        <taxon>Agaricomycetidae</taxon>
        <taxon>Agaricales</taxon>
        <taxon>Agaricineae</taxon>
        <taxon>Strophariaceae</taxon>
        <taxon>Psilocybe</taxon>
    </lineage>
</organism>
<dbReference type="InterPro" id="IPR011009">
    <property type="entry name" value="Kinase-like_dom_sf"/>
</dbReference>
<dbReference type="InterPro" id="IPR000719">
    <property type="entry name" value="Prot_kinase_dom"/>
</dbReference>
<dbReference type="EMBL" id="JAACJJ010000017">
    <property type="protein sequence ID" value="KAF5323707.1"/>
    <property type="molecule type" value="Genomic_DNA"/>
</dbReference>
<evidence type="ECO:0000259" key="2">
    <source>
        <dbReference type="PROSITE" id="PS50011"/>
    </source>
</evidence>
<dbReference type="AlphaFoldDB" id="A0A8H5BK96"/>
<keyword evidence="1" id="KW-0547">Nucleotide-binding</keyword>
<dbReference type="PROSITE" id="PS00107">
    <property type="entry name" value="PROTEIN_KINASE_ATP"/>
    <property type="match status" value="1"/>
</dbReference>
<dbReference type="Pfam" id="PF00069">
    <property type="entry name" value="Pkinase"/>
    <property type="match status" value="2"/>
</dbReference>
<dbReference type="Proteomes" id="UP000567179">
    <property type="component" value="Unassembled WGS sequence"/>
</dbReference>
<evidence type="ECO:0000313" key="3">
    <source>
        <dbReference type="EMBL" id="KAF5323707.1"/>
    </source>
</evidence>
<dbReference type="InterPro" id="IPR017441">
    <property type="entry name" value="Protein_kinase_ATP_BS"/>
</dbReference>
<feature type="domain" description="Protein kinase" evidence="2">
    <location>
        <begin position="47"/>
        <end position="365"/>
    </location>
</feature>
<gene>
    <name evidence="3" type="ORF">D9619_012935</name>
</gene>
<sequence>MTEFHTRNLLFYPDVWDEEDPTRYKPGGYHPIVLGDILYSPFGTSSYRIFQKLGSGSFSTVWLAENTSSQPKYVAVKVTTADGMSSGEADDLRSISSPYIVPVVDSFSLEGPNGLHHVLVIEVLVPVFEFLKLPHNLGTRRRIIWELVKAVEDVHAAGLVHGDLHVGNAGVTLPQLQSLNIFAVALHSNDPVLIPILFSNTPKRTDSLPAYLTRRCDVKNLLKKSTKGGEYESRAKLFDFGSVRRQGDDSKDFMCTRLSRAPEIVCELEADEDSNPLLRPASDIWALGTVIFEIMTEFPVFSSLYSPEFMRLSEDEWWRERWDYLRRNCFDDADCDTLVTLLKKILVIEPSDRPSAATIAQDDWFYEIRTAHSNAPPRPLPPVQDTQ</sequence>